<keyword evidence="2" id="KW-1185">Reference proteome</keyword>
<name>A0ACD0P7U0_9BASI</name>
<gene>
    <name evidence="1" type="ORF">IE53DRAFT_323719</name>
</gene>
<protein>
    <submittedName>
        <fullName evidence="1">Uncharacterized protein</fullName>
    </submittedName>
</protein>
<reference evidence="1 2" key="1">
    <citation type="journal article" date="2018" name="Mol. Biol. Evol.">
        <title>Broad Genomic Sampling Reveals a Smut Pathogenic Ancestry of the Fungal Clade Ustilaginomycotina.</title>
        <authorList>
            <person name="Kijpornyongpan T."/>
            <person name="Mondo S.J."/>
            <person name="Barry K."/>
            <person name="Sandor L."/>
            <person name="Lee J."/>
            <person name="Lipzen A."/>
            <person name="Pangilinan J."/>
            <person name="LaButti K."/>
            <person name="Hainaut M."/>
            <person name="Henrissat B."/>
            <person name="Grigoriev I.V."/>
            <person name="Spatafora J.W."/>
            <person name="Aime M.C."/>
        </authorList>
    </citation>
    <scope>NUCLEOTIDE SEQUENCE [LARGE SCALE GENOMIC DNA]</scope>
    <source>
        <strain evidence="1 2">SA 807</strain>
    </source>
</reference>
<sequence>MFGSTQQPPTSAPLGRSASFSFSQPPANKPFGGSTGTFSFGQPSSTVASTSNATSGQPQPSTATTATGAGGLFQTNTQNQPSTSTSGFSFGSTAPTQNTTGGGLFGSTSNNTTGTGGGLFGSSTTQPSAQGGGGLFGSSTAGLFGSSTATKPAGGFSFGGAPQASTLGGGGGLFGSSTSSQPAAGAGGLFGQSQSSFAPAQSQFGAQPQNQAAVSPFFRFGYYQKERFNDLPEEARKLVEELEKHISSQVQIKDELKTKDFGQEIRKGAAEWQELDSALKSLSATLEQDANLSRDVAERVEKDRADNATLYAIAQNAREGRSDGSGFVEWLQRYYAKLADEFRSRIQRYRSTMEQIERHLASLDHRDQYTPQAISDVIHAQHSSFMALATQVASLHSEVETLKKDYSRWYQQQHRSFRDPFGSMNQLASSVPP</sequence>
<evidence type="ECO:0000313" key="1">
    <source>
        <dbReference type="EMBL" id="PWN54107.1"/>
    </source>
</evidence>
<dbReference type="EMBL" id="KZ819696">
    <property type="protein sequence ID" value="PWN54107.1"/>
    <property type="molecule type" value="Genomic_DNA"/>
</dbReference>
<organism evidence="1 2">
    <name type="scientific">Violaceomyces palustris</name>
    <dbReference type="NCBI Taxonomy" id="1673888"/>
    <lineage>
        <taxon>Eukaryota</taxon>
        <taxon>Fungi</taxon>
        <taxon>Dikarya</taxon>
        <taxon>Basidiomycota</taxon>
        <taxon>Ustilaginomycotina</taxon>
        <taxon>Ustilaginomycetes</taxon>
        <taxon>Violaceomycetales</taxon>
        <taxon>Violaceomycetaceae</taxon>
        <taxon>Violaceomyces</taxon>
    </lineage>
</organism>
<evidence type="ECO:0000313" key="2">
    <source>
        <dbReference type="Proteomes" id="UP000245626"/>
    </source>
</evidence>
<dbReference type="Proteomes" id="UP000245626">
    <property type="component" value="Unassembled WGS sequence"/>
</dbReference>
<proteinExistence type="predicted"/>
<accession>A0ACD0P7U0</accession>